<feature type="domain" description="AMMECR1" evidence="1">
    <location>
        <begin position="292"/>
        <end position="467"/>
    </location>
</feature>
<dbReference type="PANTHER" id="PTHR13016:SF0">
    <property type="entry name" value="AMME SYNDROME CANDIDATE GENE 1 PROTEIN"/>
    <property type="match status" value="1"/>
</dbReference>
<evidence type="ECO:0000259" key="1">
    <source>
        <dbReference type="PROSITE" id="PS51112"/>
    </source>
</evidence>
<dbReference type="InterPro" id="IPR023473">
    <property type="entry name" value="AMMECR1"/>
</dbReference>
<dbReference type="Pfam" id="PF02900">
    <property type="entry name" value="LigB"/>
    <property type="match status" value="1"/>
</dbReference>
<name>A0A6I1MPZ1_9CLOT</name>
<dbReference type="InterPro" id="IPR036071">
    <property type="entry name" value="AMMECR1_dom_sf"/>
</dbReference>
<dbReference type="SUPFAM" id="SSF143447">
    <property type="entry name" value="AMMECR1-like"/>
    <property type="match status" value="1"/>
</dbReference>
<proteinExistence type="predicted"/>
<protein>
    <submittedName>
        <fullName evidence="2">AmmeMemoRadiSam system protein A</fullName>
    </submittedName>
</protein>
<dbReference type="Gene3D" id="3.40.830.10">
    <property type="entry name" value="LigB-like"/>
    <property type="match status" value="1"/>
</dbReference>
<dbReference type="NCBIfam" id="TIGR04336">
    <property type="entry name" value="AmmeMemoSam_B"/>
    <property type="match status" value="1"/>
</dbReference>
<evidence type="ECO:0000313" key="3">
    <source>
        <dbReference type="Proteomes" id="UP000430345"/>
    </source>
</evidence>
<comment type="caution">
    <text evidence="2">The sequence shown here is derived from an EMBL/GenBank/DDBJ whole genome shotgun (WGS) entry which is preliminary data.</text>
</comment>
<dbReference type="InterPro" id="IPR002733">
    <property type="entry name" value="AMMECR1_domain"/>
</dbReference>
<keyword evidence="3" id="KW-1185">Reference proteome</keyword>
<dbReference type="NCBIfam" id="TIGR04335">
    <property type="entry name" value="AmmeMemoSam_A"/>
    <property type="match status" value="1"/>
</dbReference>
<dbReference type="SUPFAM" id="SSF53213">
    <property type="entry name" value="LigB-like"/>
    <property type="match status" value="1"/>
</dbReference>
<dbReference type="PROSITE" id="PS51112">
    <property type="entry name" value="AMMECR1"/>
    <property type="match status" value="1"/>
</dbReference>
<dbReference type="GO" id="GO:0016702">
    <property type="term" value="F:oxidoreductase activity, acting on single donors with incorporation of molecular oxygen, incorporation of two atoms of oxygen"/>
    <property type="evidence" value="ECO:0007669"/>
    <property type="project" value="UniProtKB-ARBA"/>
</dbReference>
<accession>A0A6I1MPZ1</accession>
<organism evidence="2 3">
    <name type="scientific">Clostridium tarantellae</name>
    <dbReference type="NCBI Taxonomy" id="39493"/>
    <lineage>
        <taxon>Bacteria</taxon>
        <taxon>Bacillati</taxon>
        <taxon>Bacillota</taxon>
        <taxon>Clostridia</taxon>
        <taxon>Eubacteriales</taxon>
        <taxon>Clostridiaceae</taxon>
        <taxon>Clostridium</taxon>
    </lineage>
</organism>
<dbReference type="GO" id="GO:0008198">
    <property type="term" value="F:ferrous iron binding"/>
    <property type="evidence" value="ECO:0007669"/>
    <property type="project" value="InterPro"/>
</dbReference>
<dbReference type="Proteomes" id="UP000430345">
    <property type="component" value="Unassembled WGS sequence"/>
</dbReference>
<dbReference type="AlphaFoldDB" id="A0A6I1MPZ1"/>
<dbReference type="PANTHER" id="PTHR13016">
    <property type="entry name" value="AMMECR1 HOMOLOG"/>
    <property type="match status" value="1"/>
</dbReference>
<evidence type="ECO:0000313" key="2">
    <source>
        <dbReference type="EMBL" id="MPQ44883.1"/>
    </source>
</evidence>
<gene>
    <name evidence="2" type="primary">amrA</name>
    <name evidence="2" type="ORF">GBZ86_14170</name>
</gene>
<dbReference type="RefSeq" id="WP_152891737.1">
    <property type="nucleotide sequence ID" value="NZ_WHJC01000346.1"/>
</dbReference>
<sequence length="467" mass="52481">MKGYYLMPHPPIIVSEVGKGREKEINKTIESCKKISEKIEESGAKTIIIITPHGPIFRDGIAMFYTDKLNGNLSKFGAPQVKLSYKIDKSLSESIIKNAVDKGITIVPLDEEMARKYKVSLELDHGAMVPLYFVGNEDKYELVHITYGMLSPIELLKFGTAIKKAVEDIKTEAVFIASGDLSHRLKEEGSYSYSPFGKKFDNSLINILTSGNLEELFNMNNHLIREAGECGLRSLYILAGAINSTKVKGDLLSYEGPFGVGYAVIDFHTNSNDELFKKIHNIKEEEHKKRMKIDNPYTKLARKNLDNYFNKGEIIDLKTIENEELINDKKGVFVSLKINGELRGCIGTIEPTTSSIAEEIIKNSLSAALNDPRFLPLRKEELLEVDISVDLLYPAEKTTFEELNPKVYGIIVTSGRKRGLLLPNLEGVDNIKQQISIALEKGNISSNENYSIERFMVKRFSEVDNNE</sequence>
<dbReference type="Pfam" id="PF01871">
    <property type="entry name" value="AMMECR1"/>
    <property type="match status" value="1"/>
</dbReference>
<dbReference type="InterPro" id="IPR027485">
    <property type="entry name" value="AMMECR1_N"/>
</dbReference>
<dbReference type="OrthoDB" id="159752at2"/>
<dbReference type="InterPro" id="IPR004183">
    <property type="entry name" value="Xdiol_dOase_suB"/>
</dbReference>
<dbReference type="CDD" id="cd07951">
    <property type="entry name" value="ED_3B_N_AMMECR1"/>
    <property type="match status" value="1"/>
</dbReference>
<dbReference type="InterPro" id="IPR027623">
    <property type="entry name" value="AmmeMemoSam_A"/>
</dbReference>
<dbReference type="Gene3D" id="3.30.1490.150">
    <property type="entry name" value="Hypothetical protein ph0010, domain 2"/>
    <property type="match status" value="1"/>
</dbReference>
<reference evidence="2 3" key="1">
    <citation type="submission" date="2019-10" db="EMBL/GenBank/DDBJ databases">
        <title>The Genome Sequence of Clostridium tarantellae Isolated from Fish Brain.</title>
        <authorList>
            <person name="Bano L."/>
            <person name="Kiel M."/>
            <person name="Sales G."/>
            <person name="Doxey A.C."/>
            <person name="Mansfield M.J."/>
            <person name="Schiavone M."/>
            <person name="Rossetto O."/>
            <person name="Pirazzini M."/>
            <person name="Dobrindt U."/>
            <person name="Montecucco C."/>
        </authorList>
    </citation>
    <scope>NUCLEOTIDE SEQUENCE [LARGE SCALE GENOMIC DNA]</scope>
    <source>
        <strain evidence="2 3">DSM 3997</strain>
    </source>
</reference>
<dbReference type="EMBL" id="WHJC01000346">
    <property type="protein sequence ID" value="MPQ44883.1"/>
    <property type="molecule type" value="Genomic_DNA"/>
</dbReference>
<dbReference type="Gene3D" id="3.30.700.20">
    <property type="entry name" value="Hypothetical protein ph0010, domain 1"/>
    <property type="match status" value="1"/>
</dbReference>